<organism evidence="2 3">
    <name type="scientific">Psylliodes chrysocephalus</name>
    <dbReference type="NCBI Taxonomy" id="3402493"/>
    <lineage>
        <taxon>Eukaryota</taxon>
        <taxon>Metazoa</taxon>
        <taxon>Ecdysozoa</taxon>
        <taxon>Arthropoda</taxon>
        <taxon>Hexapoda</taxon>
        <taxon>Insecta</taxon>
        <taxon>Pterygota</taxon>
        <taxon>Neoptera</taxon>
        <taxon>Endopterygota</taxon>
        <taxon>Coleoptera</taxon>
        <taxon>Polyphaga</taxon>
        <taxon>Cucujiformia</taxon>
        <taxon>Chrysomeloidea</taxon>
        <taxon>Chrysomelidae</taxon>
        <taxon>Galerucinae</taxon>
        <taxon>Alticini</taxon>
        <taxon>Psylliodes</taxon>
    </lineage>
</organism>
<proteinExistence type="predicted"/>
<dbReference type="InterPro" id="IPR036047">
    <property type="entry name" value="F-box-like_dom_sf"/>
</dbReference>
<dbReference type="SMART" id="SM00256">
    <property type="entry name" value="FBOX"/>
    <property type="match status" value="1"/>
</dbReference>
<dbReference type="OrthoDB" id="6771723at2759"/>
<dbReference type="Proteomes" id="UP001153636">
    <property type="component" value="Chromosome 14"/>
</dbReference>
<keyword evidence="3" id="KW-1185">Reference proteome</keyword>
<protein>
    <recommendedName>
        <fullName evidence="1">F-box domain-containing protein</fullName>
    </recommendedName>
</protein>
<dbReference type="AlphaFoldDB" id="A0A9P0CMM7"/>
<dbReference type="Pfam" id="PF00646">
    <property type="entry name" value="F-box"/>
    <property type="match status" value="1"/>
</dbReference>
<feature type="domain" description="F-box" evidence="1">
    <location>
        <begin position="12"/>
        <end position="58"/>
    </location>
</feature>
<dbReference type="SUPFAM" id="SSF81383">
    <property type="entry name" value="F-box domain"/>
    <property type="match status" value="1"/>
</dbReference>
<gene>
    <name evidence="2" type="ORF">PSYICH_LOCUS4294</name>
</gene>
<dbReference type="EMBL" id="OV651826">
    <property type="protein sequence ID" value="CAH1103313.1"/>
    <property type="molecule type" value="Genomic_DNA"/>
</dbReference>
<dbReference type="PROSITE" id="PS50181">
    <property type="entry name" value="FBOX"/>
    <property type="match status" value="1"/>
</dbReference>
<dbReference type="InterPro" id="IPR001810">
    <property type="entry name" value="F-box_dom"/>
</dbReference>
<reference evidence="2" key="1">
    <citation type="submission" date="2022-01" db="EMBL/GenBank/DDBJ databases">
        <authorList>
            <person name="King R."/>
        </authorList>
    </citation>
    <scope>NUCLEOTIDE SEQUENCE</scope>
</reference>
<evidence type="ECO:0000313" key="3">
    <source>
        <dbReference type="Proteomes" id="UP001153636"/>
    </source>
</evidence>
<evidence type="ECO:0000259" key="1">
    <source>
        <dbReference type="PROSITE" id="PS50181"/>
    </source>
</evidence>
<sequence length="140" mass="15880">MFRLLPVIVASCFELVPLPMEMWSNVLRLLDPMTLLSTVRASPKWKDVCLGDRILKKKLKSASNIEVKLAKESICNPGKFVSVSRTEPKIMFGMNVAKKISRKPNPIASDAIQIILKDNLKHRCENRVVKTTKKFVSCRI</sequence>
<name>A0A9P0CMM7_9CUCU</name>
<accession>A0A9P0CMM7</accession>
<evidence type="ECO:0000313" key="2">
    <source>
        <dbReference type="EMBL" id="CAH1103313.1"/>
    </source>
</evidence>